<dbReference type="AlphaFoldDB" id="A0A9P6ERV5"/>
<sequence length="244" mass="28607">MSDIQALPRPNPYDSSKEFIIFQAYYRCLDLEKCHANVVQEGTSTMSALLRSRFLGHLIREAPTPEGREIFCRQIIKAKYDKDLQRLAKTYVDYFVICWHNPAVKLDYLPEGDSSHKISNRERAIQDKAYVTSAQSFLESYCQISRLEDDRVDQLENLLTLDQSMRQWFNTLKTWLERKPQDPVNEYHFEAVHEGLFIDVQSTIRLTTPDPLSTRCLILVIWLFRLLARVFLTFPVLKHTSPVF</sequence>
<dbReference type="Proteomes" id="UP000807306">
    <property type="component" value="Unassembled WGS sequence"/>
</dbReference>
<name>A0A9P6ERV5_9AGAR</name>
<protein>
    <submittedName>
        <fullName evidence="1">Uncharacterized protein</fullName>
    </submittedName>
</protein>
<evidence type="ECO:0000313" key="2">
    <source>
        <dbReference type="Proteomes" id="UP000807306"/>
    </source>
</evidence>
<organism evidence="1 2">
    <name type="scientific">Crepidotus variabilis</name>
    <dbReference type="NCBI Taxonomy" id="179855"/>
    <lineage>
        <taxon>Eukaryota</taxon>
        <taxon>Fungi</taxon>
        <taxon>Dikarya</taxon>
        <taxon>Basidiomycota</taxon>
        <taxon>Agaricomycotina</taxon>
        <taxon>Agaricomycetes</taxon>
        <taxon>Agaricomycetidae</taxon>
        <taxon>Agaricales</taxon>
        <taxon>Agaricineae</taxon>
        <taxon>Crepidotaceae</taxon>
        <taxon>Crepidotus</taxon>
    </lineage>
</organism>
<evidence type="ECO:0000313" key="1">
    <source>
        <dbReference type="EMBL" id="KAF9534022.1"/>
    </source>
</evidence>
<proteinExistence type="predicted"/>
<gene>
    <name evidence="1" type="ORF">CPB83DRAFT_889796</name>
</gene>
<dbReference type="OrthoDB" id="2104739at2759"/>
<comment type="caution">
    <text evidence="1">The sequence shown here is derived from an EMBL/GenBank/DDBJ whole genome shotgun (WGS) entry which is preliminary data.</text>
</comment>
<reference evidence="1" key="1">
    <citation type="submission" date="2020-11" db="EMBL/GenBank/DDBJ databases">
        <authorList>
            <consortium name="DOE Joint Genome Institute"/>
            <person name="Ahrendt S."/>
            <person name="Riley R."/>
            <person name="Andreopoulos W."/>
            <person name="Labutti K."/>
            <person name="Pangilinan J."/>
            <person name="Ruiz-Duenas F.J."/>
            <person name="Barrasa J.M."/>
            <person name="Sanchez-Garcia M."/>
            <person name="Camarero S."/>
            <person name="Miyauchi S."/>
            <person name="Serrano A."/>
            <person name="Linde D."/>
            <person name="Babiker R."/>
            <person name="Drula E."/>
            <person name="Ayuso-Fernandez I."/>
            <person name="Pacheco R."/>
            <person name="Padilla G."/>
            <person name="Ferreira P."/>
            <person name="Barriuso J."/>
            <person name="Kellner H."/>
            <person name="Castanera R."/>
            <person name="Alfaro M."/>
            <person name="Ramirez L."/>
            <person name="Pisabarro A.G."/>
            <person name="Kuo A."/>
            <person name="Tritt A."/>
            <person name="Lipzen A."/>
            <person name="He G."/>
            <person name="Yan M."/>
            <person name="Ng V."/>
            <person name="Cullen D."/>
            <person name="Martin F."/>
            <person name="Rosso M.-N."/>
            <person name="Henrissat B."/>
            <person name="Hibbett D."/>
            <person name="Martinez A.T."/>
            <person name="Grigoriev I.V."/>
        </authorList>
    </citation>
    <scope>NUCLEOTIDE SEQUENCE</scope>
    <source>
        <strain evidence="1">CBS 506.95</strain>
    </source>
</reference>
<dbReference type="EMBL" id="MU157827">
    <property type="protein sequence ID" value="KAF9534022.1"/>
    <property type="molecule type" value="Genomic_DNA"/>
</dbReference>
<accession>A0A9P6ERV5</accession>
<keyword evidence="2" id="KW-1185">Reference proteome</keyword>